<dbReference type="InterPro" id="IPR018062">
    <property type="entry name" value="HTH_AraC-typ_CS"/>
</dbReference>
<dbReference type="KEGG" id="byl:A4V09_15325"/>
<organism evidence="5 6">
    <name type="scientific">Blautia pseudococcoides</name>
    <dbReference type="NCBI Taxonomy" id="1796616"/>
    <lineage>
        <taxon>Bacteria</taxon>
        <taxon>Bacillati</taxon>
        <taxon>Bacillota</taxon>
        <taxon>Clostridia</taxon>
        <taxon>Lachnospirales</taxon>
        <taxon>Lachnospiraceae</taxon>
        <taxon>Blautia</taxon>
    </lineage>
</organism>
<protein>
    <submittedName>
        <fullName evidence="5">AraC family transcriptional regulator</fullName>
    </submittedName>
</protein>
<dbReference type="PANTHER" id="PTHR43280">
    <property type="entry name" value="ARAC-FAMILY TRANSCRIPTIONAL REGULATOR"/>
    <property type="match status" value="1"/>
</dbReference>
<name>A0A1C7IBH1_9FIRM</name>
<dbReference type="PROSITE" id="PS00041">
    <property type="entry name" value="HTH_ARAC_FAMILY_1"/>
    <property type="match status" value="1"/>
</dbReference>
<dbReference type="Pfam" id="PF12833">
    <property type="entry name" value="HTH_18"/>
    <property type="match status" value="1"/>
</dbReference>
<keyword evidence="3" id="KW-0804">Transcription</keyword>
<dbReference type="SUPFAM" id="SSF46689">
    <property type="entry name" value="Homeodomain-like"/>
    <property type="match status" value="1"/>
</dbReference>
<dbReference type="AlphaFoldDB" id="A0A1C7IBH1"/>
<dbReference type="EMBL" id="CP015405">
    <property type="protein sequence ID" value="ANU77007.1"/>
    <property type="molecule type" value="Genomic_DNA"/>
</dbReference>
<dbReference type="GO" id="GO:0003700">
    <property type="term" value="F:DNA-binding transcription factor activity"/>
    <property type="evidence" value="ECO:0007669"/>
    <property type="project" value="InterPro"/>
</dbReference>
<accession>A0A1C7IBH1</accession>
<evidence type="ECO:0000256" key="3">
    <source>
        <dbReference type="ARBA" id="ARBA00023163"/>
    </source>
</evidence>
<dbReference type="PRINTS" id="PR00032">
    <property type="entry name" value="HTHARAC"/>
</dbReference>
<dbReference type="SUPFAM" id="SSF51215">
    <property type="entry name" value="Regulatory protein AraC"/>
    <property type="match status" value="1"/>
</dbReference>
<sequence length="324" mass="37741">MNQELLRELKKITAEEQALLDGKKEINPSIYNLEYSMTIDNKKLLEHGKLLQIRPHTRFVHFPKHNHNYVEMIYMCSGSTRHIINGAEILLGTGELLFLSQTATQEIYQAGYDDIAVNFIILPEFFGQPLDMIGTEDNMLRTFIIECLKTGSQNVNYLHFKVADILPIQNLVENLIWTLHNKQPNKRSSNQVTMGLLFLQLMNYIDKAKIGQENYEQELLLTVFQYIEEHYSDGELSELAGELGYDLYWLSRVIKRHTGKNYKDLLQDKRLNQAAYLLQNTSLSVTDIGLNVGYHNFSYFYKIFKARFGMSPRSYRLTREPESH</sequence>
<evidence type="ECO:0000259" key="4">
    <source>
        <dbReference type="PROSITE" id="PS01124"/>
    </source>
</evidence>
<proteinExistence type="predicted"/>
<dbReference type="Gene3D" id="1.10.10.60">
    <property type="entry name" value="Homeodomain-like"/>
    <property type="match status" value="2"/>
</dbReference>
<evidence type="ECO:0000313" key="6">
    <source>
        <dbReference type="Proteomes" id="UP000092574"/>
    </source>
</evidence>
<evidence type="ECO:0000256" key="1">
    <source>
        <dbReference type="ARBA" id="ARBA00023015"/>
    </source>
</evidence>
<dbReference type="InterPro" id="IPR037923">
    <property type="entry name" value="HTH-like"/>
</dbReference>
<dbReference type="PANTHER" id="PTHR43280:SF28">
    <property type="entry name" value="HTH-TYPE TRANSCRIPTIONAL ACTIVATOR RHAS"/>
    <property type="match status" value="1"/>
</dbReference>
<dbReference type="GO" id="GO:0043565">
    <property type="term" value="F:sequence-specific DNA binding"/>
    <property type="evidence" value="ECO:0007669"/>
    <property type="project" value="InterPro"/>
</dbReference>
<dbReference type="OrthoDB" id="9816335at2"/>
<dbReference type="InterPro" id="IPR018060">
    <property type="entry name" value="HTH_AraC"/>
</dbReference>
<evidence type="ECO:0000313" key="5">
    <source>
        <dbReference type="EMBL" id="ANU77007.1"/>
    </source>
</evidence>
<keyword evidence="2" id="KW-0238">DNA-binding</keyword>
<feature type="domain" description="HTH araC/xylS-type" evidence="4">
    <location>
        <begin position="221"/>
        <end position="318"/>
    </location>
</feature>
<dbReference type="InterPro" id="IPR009057">
    <property type="entry name" value="Homeodomain-like_sf"/>
</dbReference>
<dbReference type="STRING" id="1796616.A4V09_15325"/>
<dbReference type="PROSITE" id="PS01124">
    <property type="entry name" value="HTH_ARAC_FAMILY_2"/>
    <property type="match status" value="1"/>
</dbReference>
<evidence type="ECO:0000256" key="2">
    <source>
        <dbReference type="ARBA" id="ARBA00023125"/>
    </source>
</evidence>
<reference evidence="5" key="1">
    <citation type="submission" date="2017-04" db="EMBL/GenBank/DDBJ databases">
        <title>Complete Genome Sequences of Twelve Strains of a Stable Defined Moderately Diverse Mouse Microbiota 2 (sDMDMm2).</title>
        <authorList>
            <person name="Uchimura Y."/>
            <person name="Wyss M."/>
            <person name="Brugiroux S."/>
            <person name="Limenitakis J.P."/>
            <person name="Stecher B."/>
            <person name="McCoy K.D."/>
            <person name="Macpherson A.J."/>
        </authorList>
    </citation>
    <scope>NUCLEOTIDE SEQUENCE</scope>
    <source>
        <strain evidence="5">YL58</strain>
    </source>
</reference>
<gene>
    <name evidence="5" type="ORF">A4V09_15325</name>
</gene>
<dbReference type="InterPro" id="IPR020449">
    <property type="entry name" value="Tscrpt_reg_AraC-type_HTH"/>
</dbReference>
<dbReference type="Proteomes" id="UP000092574">
    <property type="component" value="Chromosome"/>
</dbReference>
<dbReference type="RefSeq" id="WP_065543155.1">
    <property type="nucleotide sequence ID" value="NZ_CP015405.2"/>
</dbReference>
<dbReference type="SMART" id="SM00342">
    <property type="entry name" value="HTH_ARAC"/>
    <property type="match status" value="1"/>
</dbReference>
<keyword evidence="1" id="KW-0805">Transcription regulation</keyword>
<keyword evidence="6" id="KW-1185">Reference proteome</keyword>